<feature type="transmembrane region" description="Helical" evidence="9">
    <location>
        <begin position="66"/>
        <end position="86"/>
    </location>
</feature>
<keyword evidence="6 9" id="KW-1133">Transmembrane helix</keyword>
<evidence type="ECO:0000256" key="1">
    <source>
        <dbReference type="ARBA" id="ARBA00004429"/>
    </source>
</evidence>
<dbReference type="PANTHER" id="PTHR35011">
    <property type="entry name" value="2,3-DIKETO-L-GULONATE TRAP TRANSPORTER SMALL PERMEASE PROTEIN YIAM"/>
    <property type="match status" value="1"/>
</dbReference>
<evidence type="ECO:0000259" key="10">
    <source>
        <dbReference type="Pfam" id="PF04290"/>
    </source>
</evidence>
<dbReference type="EMBL" id="RQXV01000006">
    <property type="protein sequence ID" value="RRC99023.1"/>
    <property type="molecule type" value="Genomic_DNA"/>
</dbReference>
<evidence type="ECO:0000256" key="6">
    <source>
        <dbReference type="ARBA" id="ARBA00022989"/>
    </source>
</evidence>
<keyword evidence="7 9" id="KW-0472">Membrane</keyword>
<comment type="function">
    <text evidence="9">Part of the tripartite ATP-independent periplasmic (TRAP) transport system.</text>
</comment>
<keyword evidence="5 9" id="KW-0812">Transmembrane</keyword>
<dbReference type="GO" id="GO:0015740">
    <property type="term" value="P:C4-dicarboxylate transport"/>
    <property type="evidence" value="ECO:0007669"/>
    <property type="project" value="TreeGrafter"/>
</dbReference>
<feature type="transmembrane region" description="Helical" evidence="9">
    <location>
        <begin position="147"/>
        <end position="168"/>
    </location>
</feature>
<reference evidence="11 12" key="1">
    <citation type="submission" date="2018-11" db="EMBL/GenBank/DDBJ databases">
        <title>The draft genome sequence of Amphritea balenae JAMM 1525T.</title>
        <authorList>
            <person name="Fang Z."/>
            <person name="Zhang Y."/>
            <person name="Han X."/>
        </authorList>
    </citation>
    <scope>NUCLEOTIDE SEQUENCE [LARGE SCALE GENOMIC DNA]</scope>
    <source>
        <strain evidence="11 12">JAMM 1525</strain>
    </source>
</reference>
<protein>
    <recommendedName>
        <fullName evidence="9">TRAP transporter small permease protein</fullName>
    </recommendedName>
</protein>
<dbReference type="GO" id="GO:0022857">
    <property type="term" value="F:transmembrane transporter activity"/>
    <property type="evidence" value="ECO:0007669"/>
    <property type="project" value="UniProtKB-UniRule"/>
</dbReference>
<evidence type="ECO:0000313" key="11">
    <source>
        <dbReference type="EMBL" id="RRC99023.1"/>
    </source>
</evidence>
<evidence type="ECO:0000256" key="2">
    <source>
        <dbReference type="ARBA" id="ARBA00022448"/>
    </source>
</evidence>
<comment type="subcellular location">
    <subcellularLocation>
        <location evidence="1 9">Cell inner membrane</location>
        <topology evidence="1 9">Multi-pass membrane protein</topology>
    </subcellularLocation>
</comment>
<accession>A0A3P1SPH0</accession>
<dbReference type="AlphaFoldDB" id="A0A3P1SPH0"/>
<dbReference type="InterPro" id="IPR007387">
    <property type="entry name" value="TRAP_DctQ"/>
</dbReference>
<evidence type="ECO:0000256" key="3">
    <source>
        <dbReference type="ARBA" id="ARBA00022475"/>
    </source>
</evidence>
<dbReference type="OrthoDB" id="26202at2"/>
<evidence type="ECO:0000313" key="12">
    <source>
        <dbReference type="Proteomes" id="UP000267535"/>
    </source>
</evidence>
<feature type="transmembrane region" description="Helical" evidence="9">
    <location>
        <begin position="107"/>
        <end position="127"/>
    </location>
</feature>
<dbReference type="Proteomes" id="UP000267535">
    <property type="component" value="Unassembled WGS sequence"/>
</dbReference>
<evidence type="ECO:0000256" key="5">
    <source>
        <dbReference type="ARBA" id="ARBA00022692"/>
    </source>
</evidence>
<feature type="transmembrane region" description="Helical" evidence="9">
    <location>
        <begin position="30"/>
        <end position="54"/>
    </location>
</feature>
<proteinExistence type="inferred from homology"/>
<dbReference type="Pfam" id="PF04290">
    <property type="entry name" value="DctQ"/>
    <property type="match status" value="1"/>
</dbReference>
<gene>
    <name evidence="11" type="ORF">EHS89_11910</name>
</gene>
<comment type="similarity">
    <text evidence="8 9">Belongs to the TRAP transporter small permease family.</text>
</comment>
<dbReference type="PANTHER" id="PTHR35011:SF10">
    <property type="entry name" value="TRAP TRANSPORTER SMALL PERMEASE PROTEIN"/>
    <property type="match status" value="1"/>
</dbReference>
<keyword evidence="3" id="KW-1003">Cell membrane</keyword>
<dbReference type="GO" id="GO:0005886">
    <property type="term" value="C:plasma membrane"/>
    <property type="evidence" value="ECO:0007669"/>
    <property type="project" value="UniProtKB-SubCell"/>
</dbReference>
<sequence>MHTQTKLEGSESSIRLKGPARMIRKVLNGLYKGCGAIAALFLLAILFIIIAQMVARWSGVQFPGSANYAGYCMAAASFFALAYTLNHNAHIRVTLFLSRLKGWPRHLADLWCLGIACFLSSYLAFYACKNVYISHLIHDISQGQDAMPLWIPQLSVAIGSVVFAIALWDHFIRTLLFRDDTFAEDHHVEGEEF</sequence>
<comment type="caution">
    <text evidence="11">The sequence shown here is derived from an EMBL/GenBank/DDBJ whole genome shotgun (WGS) entry which is preliminary data.</text>
</comment>
<evidence type="ECO:0000256" key="7">
    <source>
        <dbReference type="ARBA" id="ARBA00023136"/>
    </source>
</evidence>
<comment type="subunit">
    <text evidence="9">The complex comprises the extracytoplasmic solute receptor protein and the two transmembrane proteins.</text>
</comment>
<evidence type="ECO:0000256" key="9">
    <source>
        <dbReference type="RuleBase" id="RU369079"/>
    </source>
</evidence>
<organism evidence="11 12">
    <name type="scientific">Amphritea balenae</name>
    <dbReference type="NCBI Taxonomy" id="452629"/>
    <lineage>
        <taxon>Bacteria</taxon>
        <taxon>Pseudomonadati</taxon>
        <taxon>Pseudomonadota</taxon>
        <taxon>Gammaproteobacteria</taxon>
        <taxon>Oceanospirillales</taxon>
        <taxon>Oceanospirillaceae</taxon>
        <taxon>Amphritea</taxon>
    </lineage>
</organism>
<feature type="domain" description="Tripartite ATP-independent periplasmic transporters DctQ component" evidence="10">
    <location>
        <begin position="46"/>
        <end position="175"/>
    </location>
</feature>
<dbReference type="InterPro" id="IPR055348">
    <property type="entry name" value="DctQ"/>
</dbReference>
<keyword evidence="2 9" id="KW-0813">Transport</keyword>
<evidence type="ECO:0000256" key="8">
    <source>
        <dbReference type="ARBA" id="ARBA00038436"/>
    </source>
</evidence>
<keyword evidence="4 9" id="KW-0997">Cell inner membrane</keyword>
<evidence type="ECO:0000256" key="4">
    <source>
        <dbReference type="ARBA" id="ARBA00022519"/>
    </source>
</evidence>
<name>A0A3P1SPH0_9GAMM</name>
<keyword evidence="12" id="KW-1185">Reference proteome</keyword>